<keyword evidence="3 5" id="KW-0288">FMN</keyword>
<dbReference type="SUPFAM" id="SSF55469">
    <property type="entry name" value="FMN-dependent nitroreductase-like"/>
    <property type="match status" value="1"/>
</dbReference>
<protein>
    <submittedName>
        <fullName evidence="7">Flavin reductase</fullName>
    </submittedName>
</protein>
<dbReference type="Gene3D" id="3.40.109.10">
    <property type="entry name" value="NADH Oxidase"/>
    <property type="match status" value="1"/>
</dbReference>
<evidence type="ECO:0000313" key="8">
    <source>
        <dbReference type="Proteomes" id="UP000051638"/>
    </source>
</evidence>
<dbReference type="OrthoDB" id="9775805at2"/>
<sequence>MIENETIKHQLNHKSIRAFKDVSLSEEQLTTLLEVARHTSTSMFMQQFSIVHITDAKKRQAIQDVTALNYAGGNGDLFIFVLDLYRNQQIRQQSGNDDGRLHTTDIFFQALQDTVLAVQNTLNAAESMGLGGVILGKINDDPQKMVRLLNLPPLTLPVLGLQVGVPAQKPQLKPRLPLAFTTFENTYQTGFKATDLKAYDKVVRTYYDLRDANRRIDSFTHQINGKKLAKGWLKRDEIVTVLHQQGLALDFEGDGQGGAVD</sequence>
<comment type="caution">
    <text evidence="7">The sequence shown here is derived from an EMBL/GenBank/DDBJ whole genome shotgun (WGS) entry which is preliminary data.</text>
</comment>
<dbReference type="InterPro" id="IPR029479">
    <property type="entry name" value="Nitroreductase"/>
</dbReference>
<dbReference type="PANTHER" id="PTHR43425:SF3">
    <property type="entry name" value="NADPH-DEPENDENT OXIDOREDUCTASE"/>
    <property type="match status" value="1"/>
</dbReference>
<keyword evidence="8" id="KW-1185">Reference proteome</keyword>
<keyword evidence="2 5" id="KW-0285">Flavoprotein</keyword>
<name>A0A0R2D5E3_9LACO</name>
<evidence type="ECO:0000259" key="6">
    <source>
        <dbReference type="Pfam" id="PF00881"/>
    </source>
</evidence>
<dbReference type="RefSeq" id="WP_057874182.1">
    <property type="nucleotide sequence ID" value="NZ_AYYI01000044.1"/>
</dbReference>
<evidence type="ECO:0000256" key="5">
    <source>
        <dbReference type="PIRNR" id="PIRNR005426"/>
    </source>
</evidence>
<dbReference type="AlphaFoldDB" id="A0A0R2D5E3"/>
<organism evidence="7 8">
    <name type="scientific">Loigolactobacillus rennini DSM 20253</name>
    <dbReference type="NCBI Taxonomy" id="1423796"/>
    <lineage>
        <taxon>Bacteria</taxon>
        <taxon>Bacillati</taxon>
        <taxon>Bacillota</taxon>
        <taxon>Bacilli</taxon>
        <taxon>Lactobacillales</taxon>
        <taxon>Lactobacillaceae</taxon>
        <taxon>Loigolactobacillus</taxon>
    </lineage>
</organism>
<dbReference type="Pfam" id="PF00881">
    <property type="entry name" value="Nitroreductase"/>
    <property type="match status" value="1"/>
</dbReference>
<keyword evidence="4 5" id="KW-0560">Oxidoreductase</keyword>
<dbReference type="PATRIC" id="fig|1423796.3.peg.1663"/>
<gene>
    <name evidence="7" type="ORF">FC24_GL001635</name>
</gene>
<feature type="domain" description="Nitroreductase" evidence="6">
    <location>
        <begin position="13"/>
        <end position="164"/>
    </location>
</feature>
<dbReference type="Proteomes" id="UP000051638">
    <property type="component" value="Unassembled WGS sequence"/>
</dbReference>
<evidence type="ECO:0000256" key="3">
    <source>
        <dbReference type="ARBA" id="ARBA00022643"/>
    </source>
</evidence>
<dbReference type="InterPro" id="IPR000415">
    <property type="entry name" value="Nitroreductase-like"/>
</dbReference>
<evidence type="ECO:0000256" key="4">
    <source>
        <dbReference type="ARBA" id="ARBA00023002"/>
    </source>
</evidence>
<evidence type="ECO:0000256" key="2">
    <source>
        <dbReference type="ARBA" id="ARBA00022630"/>
    </source>
</evidence>
<dbReference type="InterPro" id="IPR016446">
    <property type="entry name" value="Flavin_OxRdtase_Frp"/>
</dbReference>
<proteinExistence type="inferred from homology"/>
<dbReference type="GO" id="GO:0016491">
    <property type="term" value="F:oxidoreductase activity"/>
    <property type="evidence" value="ECO:0007669"/>
    <property type="project" value="UniProtKB-UniRule"/>
</dbReference>
<keyword evidence="5" id="KW-0521">NADP</keyword>
<dbReference type="PIRSF" id="PIRSF005426">
    <property type="entry name" value="Frp"/>
    <property type="match status" value="1"/>
</dbReference>
<evidence type="ECO:0000256" key="1">
    <source>
        <dbReference type="ARBA" id="ARBA00008366"/>
    </source>
</evidence>
<accession>A0A0R2D5E3</accession>
<evidence type="ECO:0000313" key="7">
    <source>
        <dbReference type="EMBL" id="KRM97188.1"/>
    </source>
</evidence>
<comment type="similarity">
    <text evidence="1 5">Belongs to the flavin oxidoreductase frp family.</text>
</comment>
<dbReference type="STRING" id="1423796.FC24_GL001635"/>
<reference evidence="7 8" key="1">
    <citation type="journal article" date="2015" name="Genome Announc.">
        <title>Expanding the biotechnology potential of lactobacilli through comparative genomics of 213 strains and associated genera.</title>
        <authorList>
            <person name="Sun Z."/>
            <person name="Harris H.M."/>
            <person name="McCann A."/>
            <person name="Guo C."/>
            <person name="Argimon S."/>
            <person name="Zhang W."/>
            <person name="Yang X."/>
            <person name="Jeffery I.B."/>
            <person name="Cooney J.C."/>
            <person name="Kagawa T.F."/>
            <person name="Liu W."/>
            <person name="Song Y."/>
            <person name="Salvetti E."/>
            <person name="Wrobel A."/>
            <person name="Rasinkangas P."/>
            <person name="Parkhill J."/>
            <person name="Rea M.C."/>
            <person name="O'Sullivan O."/>
            <person name="Ritari J."/>
            <person name="Douillard F.P."/>
            <person name="Paul Ross R."/>
            <person name="Yang R."/>
            <person name="Briner A.E."/>
            <person name="Felis G.E."/>
            <person name="de Vos W.M."/>
            <person name="Barrangou R."/>
            <person name="Klaenhammer T.R."/>
            <person name="Caufield P.W."/>
            <person name="Cui Y."/>
            <person name="Zhang H."/>
            <person name="O'Toole P.W."/>
        </authorList>
    </citation>
    <scope>NUCLEOTIDE SEQUENCE [LARGE SCALE GENOMIC DNA]</scope>
    <source>
        <strain evidence="7 8">DSM 20253</strain>
    </source>
</reference>
<dbReference type="PANTHER" id="PTHR43425">
    <property type="entry name" value="OXYGEN-INSENSITIVE NADPH NITROREDUCTASE"/>
    <property type="match status" value="1"/>
</dbReference>
<dbReference type="EMBL" id="AYYI01000044">
    <property type="protein sequence ID" value="KRM97188.1"/>
    <property type="molecule type" value="Genomic_DNA"/>
</dbReference>